<feature type="domain" description="Multidrug resistance protein MdtA-like barrel-sandwich hybrid" evidence="4">
    <location>
        <begin position="95"/>
        <end position="271"/>
    </location>
</feature>
<comment type="similarity">
    <text evidence="1">Belongs to the membrane fusion protein (MFP) (TC 8.A.1) family.</text>
</comment>
<evidence type="ECO:0000256" key="3">
    <source>
        <dbReference type="SAM" id="MobiDB-lite"/>
    </source>
</evidence>
<dbReference type="Pfam" id="PF25917">
    <property type="entry name" value="BSH_RND"/>
    <property type="match status" value="1"/>
</dbReference>
<dbReference type="GO" id="GO:0015562">
    <property type="term" value="F:efflux transmembrane transporter activity"/>
    <property type="evidence" value="ECO:0007669"/>
    <property type="project" value="TreeGrafter"/>
</dbReference>
<accession>A0A328XRS0</accession>
<evidence type="ECO:0000313" key="5">
    <source>
        <dbReference type="EMBL" id="RAR60390.1"/>
    </source>
</evidence>
<dbReference type="Proteomes" id="UP000249700">
    <property type="component" value="Unassembled WGS sequence"/>
</dbReference>
<feature type="coiled-coil region" evidence="2">
    <location>
        <begin position="134"/>
        <end position="182"/>
    </location>
</feature>
<reference evidence="5 6" key="1">
    <citation type="submission" date="2018-06" db="EMBL/GenBank/DDBJ databases">
        <title>Comparative analysis of microorganisms from saline springs in Andes Mountain Range, Colombia.</title>
        <authorList>
            <person name="Rubin E."/>
        </authorList>
    </citation>
    <scope>NUCLEOTIDE SEQUENCE [LARGE SCALE GENOMIC DNA]</scope>
    <source>
        <strain evidence="5 6">USBA-857</strain>
    </source>
</reference>
<protein>
    <submittedName>
        <fullName evidence="5">Biotin/lipoyl-binding protein</fullName>
    </submittedName>
</protein>
<dbReference type="EMBL" id="QLSX01000007">
    <property type="protein sequence ID" value="RAR60390.1"/>
    <property type="molecule type" value="Genomic_DNA"/>
</dbReference>
<evidence type="ECO:0000313" key="6">
    <source>
        <dbReference type="Proteomes" id="UP000249700"/>
    </source>
</evidence>
<organism evidence="5 6">
    <name type="scientific">Onishia taeanensis</name>
    <dbReference type="NCBI Taxonomy" id="284577"/>
    <lineage>
        <taxon>Bacteria</taxon>
        <taxon>Pseudomonadati</taxon>
        <taxon>Pseudomonadota</taxon>
        <taxon>Gammaproteobacteria</taxon>
        <taxon>Oceanospirillales</taxon>
        <taxon>Halomonadaceae</taxon>
        <taxon>Onishia</taxon>
    </lineage>
</organism>
<dbReference type="PANTHER" id="PTHR30469:SF15">
    <property type="entry name" value="HLYD FAMILY OF SECRETION PROTEINS"/>
    <property type="match status" value="1"/>
</dbReference>
<gene>
    <name evidence="5" type="ORF">BCL93_107194</name>
</gene>
<dbReference type="Gene3D" id="2.40.50.100">
    <property type="match status" value="1"/>
</dbReference>
<dbReference type="InterPro" id="IPR058625">
    <property type="entry name" value="MdtA-like_BSH"/>
</dbReference>
<dbReference type="PANTHER" id="PTHR30469">
    <property type="entry name" value="MULTIDRUG RESISTANCE PROTEIN MDTA"/>
    <property type="match status" value="1"/>
</dbReference>
<dbReference type="GO" id="GO:1990281">
    <property type="term" value="C:efflux pump complex"/>
    <property type="evidence" value="ECO:0007669"/>
    <property type="project" value="TreeGrafter"/>
</dbReference>
<evidence type="ECO:0000256" key="2">
    <source>
        <dbReference type="SAM" id="Coils"/>
    </source>
</evidence>
<feature type="region of interest" description="Disordered" evidence="3">
    <location>
        <begin position="415"/>
        <end position="435"/>
    </location>
</feature>
<proteinExistence type="inferred from homology"/>
<keyword evidence="2" id="KW-0175">Coiled coil</keyword>
<dbReference type="Gene3D" id="2.40.30.170">
    <property type="match status" value="1"/>
</dbReference>
<dbReference type="Gene3D" id="1.10.287.470">
    <property type="entry name" value="Helix hairpin bin"/>
    <property type="match status" value="1"/>
</dbReference>
<evidence type="ECO:0000259" key="4">
    <source>
        <dbReference type="Pfam" id="PF25917"/>
    </source>
</evidence>
<name>A0A328XRS0_9GAMM</name>
<sequence>MPDAHFCPSAGTRNRLYHHCMICRLDGGPVFKRFIPLLIVALGGLVFVYLKMTAPAPAEVTAEERSWRVTSMPVELASHRPVVPLYGSVVAPDLITVTAPLAARVAMRPVHDGQRVAEGELLVALDEADVQPPLTQARAEVADLEAQIESEQIGYANDQQALRREQAILDNALRRLERAQSLASRNLLSQSELDDARDGEDQAKLTVANRQRLLDEHPTRLRRLQAQLERARAGLEIAERDAARSHVMAPFDGVVTRIEAAPGDRVASGAALLSIYPVTGLELRARVPNRYQDDILTALREGLPLRARVSERDIELRLERLAGEGDPAGTEAILSVASSLKNPLTTSLATTVERGLLRPGSMLSVLLELPPVANTLAVPYSTLYGNDTLYLVNDDDRLERLSVTVLGETVLGETVPGAAEQDDAEKDETVTDDTTMSSGERWLLVASGALASGQRVVTTHLPNAVDGLLVDDGNSTAASSGEESTP</sequence>
<dbReference type="SUPFAM" id="SSF111369">
    <property type="entry name" value="HlyD-like secretion proteins"/>
    <property type="match status" value="2"/>
</dbReference>
<evidence type="ECO:0000256" key="1">
    <source>
        <dbReference type="ARBA" id="ARBA00009477"/>
    </source>
</evidence>
<dbReference type="AlphaFoldDB" id="A0A328XRS0"/>
<comment type="caution">
    <text evidence="5">The sequence shown here is derived from an EMBL/GenBank/DDBJ whole genome shotgun (WGS) entry which is preliminary data.</text>
</comment>